<evidence type="ECO:0000256" key="1">
    <source>
        <dbReference type="ARBA" id="ARBA00009129"/>
    </source>
</evidence>
<dbReference type="RefSeq" id="WP_109920729.1">
    <property type="nucleotide sequence ID" value="NZ_QGLF01000002.1"/>
</dbReference>
<sequence>MNSDILKGNWKQLRGTVKEKWGRLTDDDLTVAEGKHDQLVGRIQERYGKTREAAEQEVADWMKSLR</sequence>
<dbReference type="InterPro" id="IPR008462">
    <property type="entry name" value="CsbD"/>
</dbReference>
<dbReference type="Pfam" id="PF05532">
    <property type="entry name" value="CsbD"/>
    <property type="match status" value="1"/>
</dbReference>
<accession>A0A317E723</accession>
<comment type="caution">
    <text evidence="3">The sequence shown here is derived from an EMBL/GenBank/DDBJ whole genome shotgun (WGS) entry which is preliminary data.</text>
</comment>
<dbReference type="PANTHER" id="PTHR34977">
    <property type="entry name" value="UPF0337 PROTEIN YJBJ"/>
    <property type="match status" value="1"/>
</dbReference>
<name>A0A317E723_9PROT</name>
<dbReference type="PIRSF" id="PIRSF039008">
    <property type="entry name" value="YjbJ"/>
    <property type="match status" value="1"/>
</dbReference>
<dbReference type="Proteomes" id="UP000246077">
    <property type="component" value="Unassembled WGS sequence"/>
</dbReference>
<evidence type="ECO:0000313" key="4">
    <source>
        <dbReference type="Proteomes" id="UP000246077"/>
    </source>
</evidence>
<reference evidence="4" key="1">
    <citation type="submission" date="2018-05" db="EMBL/GenBank/DDBJ databases">
        <title>Zavarzinia sp. HR-AS.</title>
        <authorList>
            <person name="Lee Y."/>
            <person name="Jeon C.O."/>
        </authorList>
    </citation>
    <scope>NUCLEOTIDE SEQUENCE [LARGE SCALE GENOMIC DNA]</scope>
    <source>
        <strain evidence="4">DSM 1231</strain>
    </source>
</reference>
<dbReference type="InterPro" id="IPR050423">
    <property type="entry name" value="UPF0337_stress_rsp"/>
</dbReference>
<comment type="similarity">
    <text evidence="1">Belongs to the UPF0337 (CsbD) family.</text>
</comment>
<evidence type="ECO:0000259" key="2">
    <source>
        <dbReference type="Pfam" id="PF05532"/>
    </source>
</evidence>
<organism evidence="3 4">
    <name type="scientific">Zavarzinia compransoris</name>
    <dbReference type="NCBI Taxonomy" id="1264899"/>
    <lineage>
        <taxon>Bacteria</taxon>
        <taxon>Pseudomonadati</taxon>
        <taxon>Pseudomonadota</taxon>
        <taxon>Alphaproteobacteria</taxon>
        <taxon>Rhodospirillales</taxon>
        <taxon>Zavarziniaceae</taxon>
        <taxon>Zavarzinia</taxon>
    </lineage>
</organism>
<dbReference type="EMBL" id="QGLF01000002">
    <property type="protein sequence ID" value="PWR22084.1"/>
    <property type="molecule type" value="Genomic_DNA"/>
</dbReference>
<dbReference type="Gene3D" id="1.10.1470.10">
    <property type="entry name" value="YjbJ"/>
    <property type="match status" value="1"/>
</dbReference>
<keyword evidence="4" id="KW-1185">Reference proteome</keyword>
<feature type="domain" description="CsbD-like" evidence="2">
    <location>
        <begin position="4"/>
        <end position="55"/>
    </location>
</feature>
<proteinExistence type="inferred from homology"/>
<protein>
    <submittedName>
        <fullName evidence="3">CsbD family protein</fullName>
    </submittedName>
</protein>
<dbReference type="InterPro" id="IPR036629">
    <property type="entry name" value="YjbJ_sf"/>
</dbReference>
<evidence type="ECO:0000313" key="3">
    <source>
        <dbReference type="EMBL" id="PWR22084.1"/>
    </source>
</evidence>
<dbReference type="InterPro" id="IPR026042">
    <property type="entry name" value="YjbJ"/>
</dbReference>
<dbReference type="SUPFAM" id="SSF69047">
    <property type="entry name" value="Hypothetical protein YjbJ"/>
    <property type="match status" value="1"/>
</dbReference>
<dbReference type="AlphaFoldDB" id="A0A317E723"/>
<dbReference type="PANTHER" id="PTHR34977:SF1">
    <property type="entry name" value="UPF0337 PROTEIN YJBJ"/>
    <property type="match status" value="1"/>
</dbReference>
<gene>
    <name evidence="3" type="ORF">DKG75_08910</name>
</gene>
<dbReference type="OrthoDB" id="9796058at2"/>